<dbReference type="AlphaFoldDB" id="A0A951PVV6"/>
<accession>A0A951PVV6</accession>
<reference evidence="1" key="1">
    <citation type="submission" date="2021-05" db="EMBL/GenBank/DDBJ databases">
        <authorList>
            <person name="Pietrasiak N."/>
            <person name="Ward R."/>
            <person name="Stajich J.E."/>
            <person name="Kurbessoian T."/>
        </authorList>
    </citation>
    <scope>NUCLEOTIDE SEQUENCE</scope>
    <source>
        <strain evidence="1">JT2-VF2</strain>
    </source>
</reference>
<sequence>MTKLLYWCVSPDKDGVAEQWDELGQAGVAGGEVFWCCYIPQISNAIKTSATSY</sequence>
<protein>
    <submittedName>
        <fullName evidence="1">Uncharacterized protein</fullName>
    </submittedName>
</protein>
<evidence type="ECO:0000313" key="2">
    <source>
        <dbReference type="Proteomes" id="UP000715781"/>
    </source>
</evidence>
<organism evidence="1 2">
    <name type="scientific">Mojavia pulchra JT2-VF2</name>
    <dbReference type="NCBI Taxonomy" id="287848"/>
    <lineage>
        <taxon>Bacteria</taxon>
        <taxon>Bacillati</taxon>
        <taxon>Cyanobacteriota</taxon>
        <taxon>Cyanophyceae</taxon>
        <taxon>Nostocales</taxon>
        <taxon>Nostocaceae</taxon>
    </lineage>
</organism>
<name>A0A951PVV6_9NOST</name>
<proteinExistence type="predicted"/>
<dbReference type="Proteomes" id="UP000715781">
    <property type="component" value="Unassembled WGS sequence"/>
</dbReference>
<reference evidence="1" key="2">
    <citation type="journal article" date="2022" name="Microbiol. Resour. Announc.">
        <title>Metagenome Sequencing to Explore Phylogenomics of Terrestrial Cyanobacteria.</title>
        <authorList>
            <person name="Ward R.D."/>
            <person name="Stajich J.E."/>
            <person name="Johansen J.R."/>
            <person name="Huntemann M."/>
            <person name="Clum A."/>
            <person name="Foster B."/>
            <person name="Foster B."/>
            <person name="Roux S."/>
            <person name="Palaniappan K."/>
            <person name="Varghese N."/>
            <person name="Mukherjee S."/>
            <person name="Reddy T.B.K."/>
            <person name="Daum C."/>
            <person name="Copeland A."/>
            <person name="Chen I.A."/>
            <person name="Ivanova N.N."/>
            <person name="Kyrpides N.C."/>
            <person name="Shapiro N."/>
            <person name="Eloe-Fadrosh E.A."/>
            <person name="Pietrasiak N."/>
        </authorList>
    </citation>
    <scope>NUCLEOTIDE SEQUENCE</scope>
    <source>
        <strain evidence="1">JT2-VF2</strain>
    </source>
</reference>
<comment type="caution">
    <text evidence="1">The sequence shown here is derived from an EMBL/GenBank/DDBJ whole genome shotgun (WGS) entry which is preliminary data.</text>
</comment>
<dbReference type="EMBL" id="JAHHHN010000004">
    <property type="protein sequence ID" value="MBW4561279.1"/>
    <property type="molecule type" value="Genomic_DNA"/>
</dbReference>
<evidence type="ECO:0000313" key="1">
    <source>
        <dbReference type="EMBL" id="MBW4561279.1"/>
    </source>
</evidence>
<gene>
    <name evidence="1" type="ORF">KME32_08985</name>
</gene>